<dbReference type="Proteomes" id="UP001335648">
    <property type="component" value="Unassembled WGS sequence"/>
</dbReference>
<evidence type="ECO:0000256" key="1">
    <source>
        <dbReference type="SAM" id="MobiDB-lite"/>
    </source>
</evidence>
<keyword evidence="3" id="KW-1185">Reference proteome</keyword>
<evidence type="ECO:0000313" key="2">
    <source>
        <dbReference type="EMBL" id="KAK5909419.1"/>
    </source>
</evidence>
<feature type="region of interest" description="Disordered" evidence="1">
    <location>
        <begin position="52"/>
        <end position="74"/>
    </location>
</feature>
<organism evidence="2 3">
    <name type="scientific">Champsocephalus esox</name>
    <name type="common">pike icefish</name>
    <dbReference type="NCBI Taxonomy" id="159716"/>
    <lineage>
        <taxon>Eukaryota</taxon>
        <taxon>Metazoa</taxon>
        <taxon>Chordata</taxon>
        <taxon>Craniata</taxon>
        <taxon>Vertebrata</taxon>
        <taxon>Euteleostomi</taxon>
        <taxon>Actinopterygii</taxon>
        <taxon>Neopterygii</taxon>
        <taxon>Teleostei</taxon>
        <taxon>Neoteleostei</taxon>
        <taxon>Acanthomorphata</taxon>
        <taxon>Eupercaria</taxon>
        <taxon>Perciformes</taxon>
        <taxon>Notothenioidei</taxon>
        <taxon>Channichthyidae</taxon>
        <taxon>Champsocephalus</taxon>
    </lineage>
</organism>
<comment type="caution">
    <text evidence="2">The sequence shown here is derived from an EMBL/GenBank/DDBJ whole genome shotgun (WGS) entry which is preliminary data.</text>
</comment>
<proteinExistence type="predicted"/>
<feature type="region of interest" description="Disordered" evidence="1">
    <location>
        <begin position="1"/>
        <end position="20"/>
    </location>
</feature>
<name>A0AAN8CTP0_9TELE</name>
<evidence type="ECO:0000313" key="3">
    <source>
        <dbReference type="Proteomes" id="UP001335648"/>
    </source>
</evidence>
<reference evidence="2 3" key="1">
    <citation type="journal article" date="2023" name="Mol. Biol. Evol.">
        <title>Genomics of Secondarily Temperate Adaptation in the Only Non-Antarctic Icefish.</title>
        <authorList>
            <person name="Rivera-Colon A.G."/>
            <person name="Rayamajhi N."/>
            <person name="Minhas B.F."/>
            <person name="Madrigal G."/>
            <person name="Bilyk K.T."/>
            <person name="Yoon V."/>
            <person name="Hune M."/>
            <person name="Gregory S."/>
            <person name="Cheng C.H.C."/>
            <person name="Catchen J.M."/>
        </authorList>
    </citation>
    <scope>NUCLEOTIDE SEQUENCE [LARGE SCALE GENOMIC DNA]</scope>
    <source>
        <strain evidence="2">JC2023a</strain>
    </source>
</reference>
<dbReference type="EMBL" id="JAULUE010002048">
    <property type="protein sequence ID" value="KAK5909419.1"/>
    <property type="molecule type" value="Genomic_DNA"/>
</dbReference>
<sequence length="74" mass="8113">MVQRGAVDLPPEEWLTGGRSGSMLSAVPAQCLRLTSPRCGSRLLYLHATSGVTTEPHTEHQIRPTAVKHQQPLR</sequence>
<dbReference type="AlphaFoldDB" id="A0AAN8CTP0"/>
<accession>A0AAN8CTP0</accession>
<protein>
    <submittedName>
        <fullName evidence="2">Uncharacterized protein</fullName>
    </submittedName>
</protein>
<gene>
    <name evidence="2" type="ORF">CesoFtcFv8_003351</name>
</gene>